<gene>
    <name evidence="2" type="ORF">BCR44DRAFT_1435353</name>
</gene>
<evidence type="ECO:0000256" key="1">
    <source>
        <dbReference type="SAM" id="MobiDB-lite"/>
    </source>
</evidence>
<dbReference type="InterPro" id="IPR002591">
    <property type="entry name" value="Phosphodiest/P_Trfase"/>
</dbReference>
<dbReference type="GO" id="GO:0009141">
    <property type="term" value="P:nucleoside triphosphate metabolic process"/>
    <property type="evidence" value="ECO:0007669"/>
    <property type="project" value="TreeGrafter"/>
</dbReference>
<feature type="region of interest" description="Disordered" evidence="1">
    <location>
        <begin position="1"/>
        <end position="49"/>
    </location>
</feature>
<dbReference type="CDD" id="cd16018">
    <property type="entry name" value="Enpp"/>
    <property type="match status" value="1"/>
</dbReference>
<evidence type="ECO:0000313" key="2">
    <source>
        <dbReference type="EMBL" id="ORZ34893.1"/>
    </source>
</evidence>
<dbReference type="PANTHER" id="PTHR10151:SF120">
    <property type="entry name" value="BIS(5'-ADENOSYL)-TRIPHOSPHATASE"/>
    <property type="match status" value="1"/>
</dbReference>
<dbReference type="EMBL" id="MCFL01000025">
    <property type="protein sequence ID" value="ORZ34893.1"/>
    <property type="molecule type" value="Genomic_DNA"/>
</dbReference>
<organism evidence="2 3">
    <name type="scientific">Catenaria anguillulae PL171</name>
    <dbReference type="NCBI Taxonomy" id="765915"/>
    <lineage>
        <taxon>Eukaryota</taxon>
        <taxon>Fungi</taxon>
        <taxon>Fungi incertae sedis</taxon>
        <taxon>Blastocladiomycota</taxon>
        <taxon>Blastocladiomycetes</taxon>
        <taxon>Blastocladiales</taxon>
        <taxon>Catenariaceae</taxon>
        <taxon>Catenaria</taxon>
    </lineage>
</organism>
<keyword evidence="3" id="KW-1185">Reference proteome</keyword>
<sequence length="610" mass="66868">MSSHHPSPRPPSNASDRLTAASIGPTAAGTTATAVPAPTTMTDRERVGLDRIGDGSELLLIPTTDRKKDFTIRLDDVHSDADHDDGDGLSDFEEWGHHDIRPYPHNSRRSVPGQLADRVRKSLQSWSTRPRLLAIVGSLTLVILTAAFLSRPSAPPPPPPLTLLISIDGFRPDYFTSRSSLTPHLHSLLSSSSLSPTPRPSVHAKHLRPSFPTITFPNHYTLVTGLLPSQHGIVSNAFYDPALNASFLYTSPESNADPRFWNRAEPLWITAERQGLATGVVHWPGNEAAHDGRWPSLWMRYKNWGPSQRVALVMHWLDPRNVSGRVPKALVPSEDVGEDWSGFPGRKRAQWPAYPPPAAAATAQGLSLVALYIPQVDQAGHKNGPDSAAVNQTIAEVDAALGDLFAFLKATDRWDTTNVVVVSDHGMAKAGENENEAVVPAEGSSNRYRISLREALGRYHDVVVVRDRWPIVMLDPVNPQDTMPILRQLQLTSTRLRFRAFHRDALPPELRYGANLRIPPIVVIPDNDLQFEDLPNESLPMGMHGYDLTTDALGEMRAVFLASGPAFAAAGTGETRVVDAFDNVEVYGILCKVMGIHPEQNAGTGVEWLM</sequence>
<dbReference type="Gene3D" id="3.40.720.10">
    <property type="entry name" value="Alkaline Phosphatase, subunit A"/>
    <property type="match status" value="1"/>
</dbReference>
<protein>
    <submittedName>
        <fullName evidence="2">Alkaline-phosphatase-like protein</fullName>
    </submittedName>
</protein>
<dbReference type="Pfam" id="PF01663">
    <property type="entry name" value="Phosphodiest"/>
    <property type="match status" value="1"/>
</dbReference>
<dbReference type="Proteomes" id="UP000193411">
    <property type="component" value="Unassembled WGS sequence"/>
</dbReference>
<dbReference type="OrthoDB" id="415411at2759"/>
<dbReference type="PANTHER" id="PTHR10151">
    <property type="entry name" value="ECTONUCLEOTIDE PYROPHOSPHATASE/PHOSPHODIESTERASE"/>
    <property type="match status" value="1"/>
</dbReference>
<dbReference type="GO" id="GO:0017111">
    <property type="term" value="F:ribonucleoside triphosphate phosphatase activity"/>
    <property type="evidence" value="ECO:0007669"/>
    <property type="project" value="TreeGrafter"/>
</dbReference>
<evidence type="ECO:0000313" key="3">
    <source>
        <dbReference type="Proteomes" id="UP000193411"/>
    </source>
</evidence>
<dbReference type="STRING" id="765915.A0A1Y2HMH4"/>
<name>A0A1Y2HMH4_9FUNG</name>
<reference evidence="2 3" key="1">
    <citation type="submission" date="2016-07" db="EMBL/GenBank/DDBJ databases">
        <title>Pervasive Adenine N6-methylation of Active Genes in Fungi.</title>
        <authorList>
            <consortium name="DOE Joint Genome Institute"/>
            <person name="Mondo S.J."/>
            <person name="Dannebaum R.O."/>
            <person name="Kuo R.C."/>
            <person name="Labutti K."/>
            <person name="Haridas S."/>
            <person name="Kuo A."/>
            <person name="Salamov A."/>
            <person name="Ahrendt S.R."/>
            <person name="Lipzen A."/>
            <person name="Sullivan W."/>
            <person name="Andreopoulos W.B."/>
            <person name="Clum A."/>
            <person name="Lindquist E."/>
            <person name="Daum C."/>
            <person name="Ramamoorthy G.K."/>
            <person name="Gryganskyi A."/>
            <person name="Culley D."/>
            <person name="Magnuson J.K."/>
            <person name="James T.Y."/>
            <person name="O'Malley M.A."/>
            <person name="Stajich J.E."/>
            <person name="Spatafora J.W."/>
            <person name="Visel A."/>
            <person name="Grigoriev I.V."/>
        </authorList>
    </citation>
    <scope>NUCLEOTIDE SEQUENCE [LARGE SCALE GENOMIC DNA]</scope>
    <source>
        <strain evidence="2 3">PL171</strain>
    </source>
</reference>
<comment type="caution">
    <text evidence="2">The sequence shown here is derived from an EMBL/GenBank/DDBJ whole genome shotgun (WGS) entry which is preliminary data.</text>
</comment>
<proteinExistence type="predicted"/>
<dbReference type="GO" id="GO:0047429">
    <property type="term" value="F:nucleoside triphosphate diphosphatase activity"/>
    <property type="evidence" value="ECO:0007669"/>
    <property type="project" value="TreeGrafter"/>
</dbReference>
<dbReference type="InterPro" id="IPR017850">
    <property type="entry name" value="Alkaline_phosphatase_core_sf"/>
</dbReference>
<accession>A0A1Y2HMH4</accession>
<feature type="compositionally biased region" description="Low complexity" evidence="1">
    <location>
        <begin position="19"/>
        <end position="40"/>
    </location>
</feature>
<dbReference type="AlphaFoldDB" id="A0A1Y2HMH4"/>
<dbReference type="SUPFAM" id="SSF53649">
    <property type="entry name" value="Alkaline phosphatase-like"/>
    <property type="match status" value="1"/>
</dbReference>